<dbReference type="Pfam" id="PF00392">
    <property type="entry name" value="GntR"/>
    <property type="match status" value="1"/>
</dbReference>
<feature type="domain" description="HTH gntR-type" evidence="10">
    <location>
        <begin position="33"/>
        <end position="101"/>
    </location>
</feature>
<dbReference type="SMART" id="SM00345">
    <property type="entry name" value="HTH_GNTR"/>
    <property type="match status" value="1"/>
</dbReference>
<dbReference type="Gene3D" id="1.10.10.10">
    <property type="entry name" value="Winged helix-like DNA-binding domain superfamily/Winged helix DNA-binding domain"/>
    <property type="match status" value="1"/>
</dbReference>
<keyword evidence="1" id="KW-1003">Cell membrane</keyword>
<dbReference type="PANTHER" id="PTHR43649:SF33">
    <property type="entry name" value="POLYGALACTURONAN_RHAMNOGALACTURONAN-BINDING PROTEIN YTCQ"/>
    <property type="match status" value="1"/>
</dbReference>
<dbReference type="PROSITE" id="PS50949">
    <property type="entry name" value="HTH_GNTR"/>
    <property type="match status" value="1"/>
</dbReference>
<gene>
    <name evidence="11" type="ORF">IAA66_02940</name>
</gene>
<name>A0A9D0YV37_9FIRM</name>
<dbReference type="Proteomes" id="UP000886819">
    <property type="component" value="Unassembled WGS sequence"/>
</dbReference>
<evidence type="ECO:0000256" key="7">
    <source>
        <dbReference type="ARBA" id="ARBA00023163"/>
    </source>
</evidence>
<keyword evidence="4" id="KW-0238">DNA-binding</keyword>
<reference evidence="11" key="1">
    <citation type="submission" date="2020-10" db="EMBL/GenBank/DDBJ databases">
        <authorList>
            <person name="Gilroy R."/>
        </authorList>
    </citation>
    <scope>NUCLEOTIDE SEQUENCE</scope>
    <source>
        <strain evidence="11">ChiHile30-977</strain>
    </source>
</reference>
<dbReference type="Gene3D" id="3.40.190.10">
    <property type="entry name" value="Periplasmic binding protein-like II"/>
    <property type="match status" value="2"/>
</dbReference>
<dbReference type="PRINTS" id="PR00035">
    <property type="entry name" value="HTHGNTR"/>
</dbReference>
<organism evidence="11 12">
    <name type="scientific">Candidatus Avichristensenella intestinipullorum</name>
    <dbReference type="NCBI Taxonomy" id="2840693"/>
    <lineage>
        <taxon>Bacteria</taxon>
        <taxon>Bacillati</taxon>
        <taxon>Bacillota</taxon>
        <taxon>Clostridia</taxon>
        <taxon>Candidatus Avichristensenella</taxon>
    </lineage>
</organism>
<dbReference type="InterPro" id="IPR000524">
    <property type="entry name" value="Tscrpt_reg_HTH_GntR"/>
</dbReference>
<dbReference type="SUPFAM" id="SSF53850">
    <property type="entry name" value="Periplasmic binding protein-like II"/>
    <property type="match status" value="1"/>
</dbReference>
<feature type="region of interest" description="Disordered" evidence="9">
    <location>
        <begin position="102"/>
        <end position="123"/>
    </location>
</feature>
<evidence type="ECO:0000313" key="12">
    <source>
        <dbReference type="Proteomes" id="UP000886819"/>
    </source>
</evidence>
<keyword evidence="6" id="KW-0564">Palmitate</keyword>
<dbReference type="Pfam" id="PF13416">
    <property type="entry name" value="SBP_bac_8"/>
    <property type="match status" value="1"/>
</dbReference>
<dbReference type="EMBL" id="DVFI01000039">
    <property type="protein sequence ID" value="HIQ62528.1"/>
    <property type="molecule type" value="Genomic_DNA"/>
</dbReference>
<evidence type="ECO:0000256" key="1">
    <source>
        <dbReference type="ARBA" id="ARBA00022475"/>
    </source>
</evidence>
<dbReference type="CDD" id="cd07377">
    <property type="entry name" value="WHTH_GntR"/>
    <property type="match status" value="1"/>
</dbReference>
<keyword evidence="3" id="KW-0805">Transcription regulation</keyword>
<keyword evidence="5" id="KW-0472">Membrane</keyword>
<keyword evidence="8" id="KW-0449">Lipoprotein</keyword>
<evidence type="ECO:0000256" key="9">
    <source>
        <dbReference type="SAM" id="MobiDB-lite"/>
    </source>
</evidence>
<reference evidence="11" key="2">
    <citation type="journal article" date="2021" name="PeerJ">
        <title>Extensive microbial diversity within the chicken gut microbiome revealed by metagenomics and culture.</title>
        <authorList>
            <person name="Gilroy R."/>
            <person name="Ravi A."/>
            <person name="Getino M."/>
            <person name="Pursley I."/>
            <person name="Horton D.L."/>
            <person name="Alikhan N.F."/>
            <person name="Baker D."/>
            <person name="Gharbi K."/>
            <person name="Hall N."/>
            <person name="Watson M."/>
            <person name="Adriaenssens E.M."/>
            <person name="Foster-Nyarko E."/>
            <person name="Jarju S."/>
            <person name="Secka A."/>
            <person name="Antonio M."/>
            <person name="Oren A."/>
            <person name="Chaudhuri R.R."/>
            <person name="La Ragione R."/>
            <person name="Hildebrand F."/>
            <person name="Pallen M.J."/>
        </authorList>
    </citation>
    <scope>NUCLEOTIDE SEQUENCE</scope>
    <source>
        <strain evidence="11">ChiHile30-977</strain>
    </source>
</reference>
<accession>A0A9D0YV37</accession>
<evidence type="ECO:0000313" key="11">
    <source>
        <dbReference type="EMBL" id="HIQ62528.1"/>
    </source>
</evidence>
<dbReference type="SUPFAM" id="SSF46785">
    <property type="entry name" value="Winged helix' DNA-binding domain"/>
    <property type="match status" value="1"/>
</dbReference>
<keyword evidence="2" id="KW-0732">Signal</keyword>
<evidence type="ECO:0000256" key="3">
    <source>
        <dbReference type="ARBA" id="ARBA00023015"/>
    </source>
</evidence>
<evidence type="ECO:0000259" key="10">
    <source>
        <dbReference type="PROSITE" id="PS50949"/>
    </source>
</evidence>
<evidence type="ECO:0000256" key="4">
    <source>
        <dbReference type="ARBA" id="ARBA00023125"/>
    </source>
</evidence>
<dbReference type="InterPro" id="IPR036390">
    <property type="entry name" value="WH_DNA-bd_sf"/>
</dbReference>
<evidence type="ECO:0000256" key="6">
    <source>
        <dbReference type="ARBA" id="ARBA00023139"/>
    </source>
</evidence>
<evidence type="ECO:0000256" key="2">
    <source>
        <dbReference type="ARBA" id="ARBA00022729"/>
    </source>
</evidence>
<proteinExistence type="predicted"/>
<dbReference type="InterPro" id="IPR050490">
    <property type="entry name" value="Bact_solute-bd_prot1"/>
</dbReference>
<evidence type="ECO:0000256" key="8">
    <source>
        <dbReference type="ARBA" id="ARBA00023288"/>
    </source>
</evidence>
<keyword evidence="7" id="KW-0804">Transcription</keyword>
<dbReference type="FunFam" id="1.10.10.10:FF:000079">
    <property type="entry name" value="GntR family transcriptional regulator"/>
    <property type="match status" value="1"/>
</dbReference>
<dbReference type="GO" id="GO:0003700">
    <property type="term" value="F:DNA-binding transcription factor activity"/>
    <property type="evidence" value="ECO:0007669"/>
    <property type="project" value="InterPro"/>
</dbReference>
<sequence>MRVLSCDDRIEQIWLRNAGKEESSLPFDKQISIPVYVQLRTIFRNAILSGQWAPGSQVPSEMALCEQYNVSRPTLRKAMDGLVEEGLLIRNRPIGTFVAEREEKPSSASAGFGQPAQADSAMPAPPKQVFLQEKAPQREITLSLEESMLDTFLQYSLWNFEKEHSIHVRLVHSGDWRENMSSIVNYALDKTLPDIFWVSGVVVPMFARCGLIRPVNEFLSDQQRLRIQSSDSVQRYRMYCYNGQLYGFPLFSETRLLFYRKDHLRQLGIPERIMQDLSHDSFLELCRTLTCPRENRWGFAGQMGYNADTLQNAMTFIIQRGGQLYREHGGRLRAATSEPAFVDAFRWYTDLLSVHGVCPPLRKYPHYQDISAWFMRGTISMAVERPTLAMIMSQMHELDDRWGVAPMPAGPANGCTFLGGVPLCISSQCKDPQAAWLLIRHLTDERVNFPYLKRIGFLPPIELYDDEPILRQFPACYHPFVQAMHKAVPFSYPLPQNVLGVEMEEWNKPLQQMLRQVVRGETAVEKATDYLTWMIDSLLKMYQ</sequence>
<dbReference type="GO" id="GO:0003677">
    <property type="term" value="F:DNA binding"/>
    <property type="evidence" value="ECO:0007669"/>
    <property type="project" value="UniProtKB-KW"/>
</dbReference>
<dbReference type="InterPro" id="IPR036388">
    <property type="entry name" value="WH-like_DNA-bd_sf"/>
</dbReference>
<dbReference type="InterPro" id="IPR006059">
    <property type="entry name" value="SBP"/>
</dbReference>
<evidence type="ECO:0000256" key="5">
    <source>
        <dbReference type="ARBA" id="ARBA00023136"/>
    </source>
</evidence>
<dbReference type="AlphaFoldDB" id="A0A9D0YV37"/>
<protein>
    <submittedName>
        <fullName evidence="11">Extracellular solute-binding protein</fullName>
    </submittedName>
</protein>
<comment type="caution">
    <text evidence="11">The sequence shown here is derived from an EMBL/GenBank/DDBJ whole genome shotgun (WGS) entry which is preliminary data.</text>
</comment>
<dbReference type="PANTHER" id="PTHR43649">
    <property type="entry name" value="ARABINOSE-BINDING PROTEIN-RELATED"/>
    <property type="match status" value="1"/>
</dbReference>